<sequence>MQITINSNEFEKLQNRLITIGSETLVGKINRRIVLSGQEYGAKLTEKKAPRSKDHSKSGPQRGSGRQTPPGHAADNVAIGKVSKKGYRYSGNIGWEPEDDSPHFYERFPIYGAENLREQKTFEPIKADVEQYIKRMTEAEYEAAIKEAIG</sequence>
<proteinExistence type="predicted"/>
<evidence type="ECO:0000313" key="3">
    <source>
        <dbReference type="Proteomes" id="UP000199652"/>
    </source>
</evidence>
<dbReference type="EMBL" id="FNOU01000002">
    <property type="protein sequence ID" value="SDX42028.1"/>
    <property type="molecule type" value="Genomic_DNA"/>
</dbReference>
<evidence type="ECO:0000313" key="2">
    <source>
        <dbReference type="EMBL" id="SDX42028.1"/>
    </source>
</evidence>
<dbReference type="Proteomes" id="UP000199652">
    <property type="component" value="Unassembled WGS sequence"/>
</dbReference>
<dbReference type="RefSeq" id="WP_090242820.1">
    <property type="nucleotide sequence ID" value="NZ_FNOU01000002.1"/>
</dbReference>
<gene>
    <name evidence="2" type="ORF">SAMN04488579_102102</name>
</gene>
<evidence type="ECO:0008006" key="4">
    <source>
        <dbReference type="Google" id="ProtNLM"/>
    </source>
</evidence>
<evidence type="ECO:0000256" key="1">
    <source>
        <dbReference type="SAM" id="MobiDB-lite"/>
    </source>
</evidence>
<organism evidence="2 3">
    <name type="scientific">Eubacterium barkeri</name>
    <name type="common">Clostridium barkeri</name>
    <dbReference type="NCBI Taxonomy" id="1528"/>
    <lineage>
        <taxon>Bacteria</taxon>
        <taxon>Bacillati</taxon>
        <taxon>Bacillota</taxon>
        <taxon>Clostridia</taxon>
        <taxon>Eubacteriales</taxon>
        <taxon>Eubacteriaceae</taxon>
        <taxon>Eubacterium</taxon>
    </lineage>
</organism>
<name>A0A1H3BJY1_EUBBA</name>
<dbReference type="STRING" id="1528.SAMN04488579_102102"/>
<feature type="compositionally biased region" description="Polar residues" evidence="1">
    <location>
        <begin position="58"/>
        <end position="67"/>
    </location>
</feature>
<accession>A0A1H3BJY1</accession>
<feature type="compositionally biased region" description="Basic and acidic residues" evidence="1">
    <location>
        <begin position="44"/>
        <end position="57"/>
    </location>
</feature>
<feature type="region of interest" description="Disordered" evidence="1">
    <location>
        <begin position="40"/>
        <end position="79"/>
    </location>
</feature>
<dbReference type="OrthoDB" id="886754at2"/>
<dbReference type="AlphaFoldDB" id="A0A1H3BJY1"/>
<reference evidence="3" key="1">
    <citation type="submission" date="2016-10" db="EMBL/GenBank/DDBJ databases">
        <authorList>
            <person name="Varghese N."/>
            <person name="Submissions S."/>
        </authorList>
    </citation>
    <scope>NUCLEOTIDE SEQUENCE [LARGE SCALE GENOMIC DNA]</scope>
    <source>
        <strain evidence="3">VPI 5359</strain>
    </source>
</reference>
<keyword evidence="3" id="KW-1185">Reference proteome</keyword>
<protein>
    <recommendedName>
        <fullName evidence="4">Phage protein, HK97 gp10 family</fullName>
    </recommendedName>
</protein>